<dbReference type="PANTHER" id="PTHR11246">
    <property type="entry name" value="PRE-MRNA SPLICING FACTOR"/>
    <property type="match status" value="1"/>
</dbReference>
<dbReference type="GO" id="GO:0071014">
    <property type="term" value="C:post-mRNA release spliceosomal complex"/>
    <property type="evidence" value="ECO:0007669"/>
    <property type="project" value="TreeGrafter"/>
</dbReference>
<dbReference type="GO" id="GO:0000349">
    <property type="term" value="P:generation of catalytic spliceosome for first transesterification step"/>
    <property type="evidence" value="ECO:0007669"/>
    <property type="project" value="TreeGrafter"/>
</dbReference>
<keyword evidence="1" id="KW-0747">Spliceosome</keyword>
<evidence type="ECO:0000313" key="7">
    <source>
        <dbReference type="Proteomes" id="UP001177744"/>
    </source>
</evidence>
<dbReference type="PANTHER" id="PTHR11246:SF5">
    <property type="entry name" value="PRE-MRNA-SPLICING FACTOR SYF1"/>
    <property type="match status" value="1"/>
</dbReference>
<reference evidence="6" key="1">
    <citation type="submission" date="2023-06" db="EMBL/GenBank/DDBJ databases">
        <title>Reference genome for the Northern bat (Eptesicus nilssonii), a most northern bat species.</title>
        <authorList>
            <person name="Laine V.N."/>
            <person name="Pulliainen A.T."/>
            <person name="Lilley T.M."/>
        </authorList>
    </citation>
    <scope>NUCLEOTIDE SEQUENCE</scope>
    <source>
        <strain evidence="6">BLF_Eptnil</strain>
        <tissue evidence="6">Kidney</tissue>
    </source>
</reference>
<dbReference type="Pfam" id="PF23231">
    <property type="entry name" value="HAT_Syf1_CNRKL1_C"/>
    <property type="match status" value="1"/>
</dbReference>
<dbReference type="Gene3D" id="1.25.40.10">
    <property type="entry name" value="Tetratricopeptide repeat domain"/>
    <property type="match status" value="1"/>
</dbReference>
<accession>A0AA40LL41</accession>
<keyword evidence="2" id="KW-0677">Repeat</keyword>
<name>A0AA40LL41_CNENI</name>
<dbReference type="GO" id="GO:0071007">
    <property type="term" value="C:U2-type catalytic step 2 spliceosome"/>
    <property type="evidence" value="ECO:0007669"/>
    <property type="project" value="TreeGrafter"/>
</dbReference>
<feature type="domain" description="Pre-mRNA-splicing factor Syf1/CRNKL1-like C-terminal HAT-repeats" evidence="5">
    <location>
        <begin position="201"/>
        <end position="247"/>
    </location>
</feature>
<feature type="region of interest" description="Disordered" evidence="3">
    <location>
        <begin position="1"/>
        <end position="29"/>
    </location>
</feature>
<dbReference type="Proteomes" id="UP001177744">
    <property type="component" value="Unassembled WGS sequence"/>
</dbReference>
<keyword evidence="1" id="KW-0508">mRNA splicing</keyword>
<gene>
    <name evidence="6" type="ORF">QTO34_003001</name>
</gene>
<dbReference type="InterPro" id="IPR055430">
    <property type="entry name" value="HAT_Syf1_CNRKL1_C"/>
</dbReference>
<keyword evidence="7" id="KW-1185">Reference proteome</keyword>
<dbReference type="GO" id="GO:0000974">
    <property type="term" value="C:Prp19 complex"/>
    <property type="evidence" value="ECO:0007669"/>
    <property type="project" value="TreeGrafter"/>
</dbReference>
<evidence type="ECO:0000313" key="6">
    <source>
        <dbReference type="EMBL" id="KAK1336960.1"/>
    </source>
</evidence>
<dbReference type="SUPFAM" id="SSF48452">
    <property type="entry name" value="TPR-like"/>
    <property type="match status" value="1"/>
</dbReference>
<dbReference type="InterPro" id="IPR056350">
    <property type="entry name" value="HAT_Syf1_central"/>
</dbReference>
<feature type="compositionally biased region" description="Polar residues" evidence="3">
    <location>
        <begin position="12"/>
        <end position="21"/>
    </location>
</feature>
<protein>
    <submittedName>
        <fullName evidence="6">Uncharacterized protein</fullName>
    </submittedName>
</protein>
<dbReference type="EMBL" id="JAULJE010000012">
    <property type="protein sequence ID" value="KAK1336960.1"/>
    <property type="molecule type" value="Genomic_DNA"/>
</dbReference>
<sequence>MMSASCPRRASPTPSCGTSNGAHLPEPDKVPSLNLDAINRGGLTRFTDQLGQLCCSLADYHTRPGHCEKARDVSEEAIRTAMTVRDFTQVFDSYAQFEESTMAAKMETTLGLGREEEDEVDLELRLARLEQLISRRPLLLNSVLLRQNPHRVQEWPRRVALHRGRPPEIINTYTEAVQSTQFSEDNGQLDDARIILEKATKAIEVLPDEHAREMCLRFADLERKLGDIDRSRAIYSFCSQICDPRTTGPSGKRGRTSSVQAAYNTQVNFMASRMFKVSGSATGSVSDLAPGQRGVDDMKLLEQRAERLAAEAEQDQPARAQSKILFVRSDTSREELAEDEMDLEPYEVQLEQQRVLAAVFGSLKED</sequence>
<dbReference type="InterPro" id="IPR045075">
    <property type="entry name" value="Syf1-like"/>
</dbReference>
<organism evidence="6 7">
    <name type="scientific">Cnephaeus nilssonii</name>
    <name type="common">Northern bat</name>
    <name type="synonym">Eptesicus nilssonii</name>
    <dbReference type="NCBI Taxonomy" id="3371016"/>
    <lineage>
        <taxon>Eukaryota</taxon>
        <taxon>Metazoa</taxon>
        <taxon>Chordata</taxon>
        <taxon>Craniata</taxon>
        <taxon>Vertebrata</taxon>
        <taxon>Euteleostomi</taxon>
        <taxon>Mammalia</taxon>
        <taxon>Eutheria</taxon>
        <taxon>Laurasiatheria</taxon>
        <taxon>Chiroptera</taxon>
        <taxon>Yangochiroptera</taxon>
        <taxon>Vespertilionidae</taxon>
        <taxon>Cnephaeus</taxon>
    </lineage>
</organism>
<evidence type="ECO:0000256" key="2">
    <source>
        <dbReference type="ARBA" id="ARBA00022737"/>
    </source>
</evidence>
<comment type="caution">
    <text evidence="6">The sequence shown here is derived from an EMBL/GenBank/DDBJ whole genome shotgun (WGS) entry which is preliminary data.</text>
</comment>
<evidence type="ECO:0000259" key="4">
    <source>
        <dbReference type="Pfam" id="PF23220"/>
    </source>
</evidence>
<dbReference type="AlphaFoldDB" id="A0AA40LL41"/>
<evidence type="ECO:0000256" key="3">
    <source>
        <dbReference type="SAM" id="MobiDB-lite"/>
    </source>
</evidence>
<proteinExistence type="predicted"/>
<evidence type="ECO:0000259" key="5">
    <source>
        <dbReference type="Pfam" id="PF23231"/>
    </source>
</evidence>
<evidence type="ECO:0000256" key="1">
    <source>
        <dbReference type="ARBA" id="ARBA00022728"/>
    </source>
</evidence>
<keyword evidence="1" id="KW-0507">mRNA processing</keyword>
<feature type="domain" description="Pre-mRNA-splicing factor SYF1 central HAT repeats" evidence="4">
    <location>
        <begin position="29"/>
        <end position="179"/>
    </location>
</feature>
<dbReference type="InterPro" id="IPR011990">
    <property type="entry name" value="TPR-like_helical_dom_sf"/>
</dbReference>
<dbReference type="Pfam" id="PF23220">
    <property type="entry name" value="HAT_Syf1_M"/>
    <property type="match status" value="1"/>
</dbReference>